<evidence type="ECO:0000256" key="2">
    <source>
        <dbReference type="ARBA" id="ARBA00023157"/>
    </source>
</evidence>
<keyword evidence="5" id="KW-0378">Hydrolase</keyword>
<dbReference type="InterPro" id="IPR043504">
    <property type="entry name" value="Peptidase_S1_PA_chymotrypsin"/>
</dbReference>
<keyword evidence="6" id="KW-1185">Reference proteome</keyword>
<dbReference type="InterPro" id="IPR050430">
    <property type="entry name" value="Peptidase_S1"/>
</dbReference>
<name>A0A1Y1WNY4_9FUNG</name>
<dbReference type="PANTHER" id="PTHR24276">
    <property type="entry name" value="POLYSERASE-RELATED"/>
    <property type="match status" value="1"/>
</dbReference>
<feature type="chain" id="PRO_5012349967" evidence="3">
    <location>
        <begin position="18"/>
        <end position="335"/>
    </location>
</feature>
<accession>A0A1Y1WNY4</accession>
<comment type="similarity">
    <text evidence="1">Belongs to the peptidase S1 family.</text>
</comment>
<dbReference type="Pfam" id="PF00089">
    <property type="entry name" value="Trypsin"/>
    <property type="match status" value="1"/>
</dbReference>
<dbReference type="InterPro" id="IPR009003">
    <property type="entry name" value="Peptidase_S1_PA"/>
</dbReference>
<dbReference type="PRINTS" id="PR00722">
    <property type="entry name" value="CHYMOTRYPSIN"/>
</dbReference>
<dbReference type="GO" id="GO:0004252">
    <property type="term" value="F:serine-type endopeptidase activity"/>
    <property type="evidence" value="ECO:0007669"/>
    <property type="project" value="InterPro"/>
</dbReference>
<feature type="domain" description="Peptidase S1" evidence="4">
    <location>
        <begin position="23"/>
        <end position="268"/>
    </location>
</feature>
<evidence type="ECO:0000256" key="1">
    <source>
        <dbReference type="ARBA" id="ARBA00007664"/>
    </source>
</evidence>
<dbReference type="InterPro" id="IPR001314">
    <property type="entry name" value="Peptidase_S1A"/>
</dbReference>
<evidence type="ECO:0000313" key="6">
    <source>
        <dbReference type="Proteomes" id="UP000193922"/>
    </source>
</evidence>
<protein>
    <submittedName>
        <fullName evidence="5">Trypsin-like serine protease</fullName>
    </submittedName>
</protein>
<dbReference type="STRING" id="61395.A0A1Y1WNY4"/>
<feature type="signal peptide" evidence="3">
    <location>
        <begin position="1"/>
        <end position="17"/>
    </location>
</feature>
<dbReference type="GO" id="GO:0006508">
    <property type="term" value="P:proteolysis"/>
    <property type="evidence" value="ECO:0007669"/>
    <property type="project" value="UniProtKB-KW"/>
</dbReference>
<dbReference type="Proteomes" id="UP000193922">
    <property type="component" value="Unassembled WGS sequence"/>
</dbReference>
<dbReference type="PROSITE" id="PS00134">
    <property type="entry name" value="TRYPSIN_HIS"/>
    <property type="match status" value="1"/>
</dbReference>
<reference evidence="5 6" key="1">
    <citation type="submission" date="2016-07" db="EMBL/GenBank/DDBJ databases">
        <title>Pervasive Adenine N6-methylation of Active Genes in Fungi.</title>
        <authorList>
            <consortium name="DOE Joint Genome Institute"/>
            <person name="Mondo S.J."/>
            <person name="Dannebaum R.O."/>
            <person name="Kuo R.C."/>
            <person name="Labutti K."/>
            <person name="Haridas S."/>
            <person name="Kuo A."/>
            <person name="Salamov A."/>
            <person name="Ahrendt S.R."/>
            <person name="Lipzen A."/>
            <person name="Sullivan W."/>
            <person name="Andreopoulos W.B."/>
            <person name="Clum A."/>
            <person name="Lindquist E."/>
            <person name="Daum C."/>
            <person name="Ramamoorthy G.K."/>
            <person name="Gryganskyi A."/>
            <person name="Culley D."/>
            <person name="Magnuson J.K."/>
            <person name="James T.Y."/>
            <person name="O'Malley M.A."/>
            <person name="Stajich J.E."/>
            <person name="Spatafora J.W."/>
            <person name="Visel A."/>
            <person name="Grigoriev I.V."/>
        </authorList>
    </citation>
    <scope>NUCLEOTIDE SEQUENCE [LARGE SCALE GENOMIC DNA]</scope>
    <source>
        <strain evidence="5 6">ATCC 12442</strain>
    </source>
</reference>
<dbReference type="SMART" id="SM00020">
    <property type="entry name" value="Tryp_SPc"/>
    <property type="match status" value="1"/>
</dbReference>
<gene>
    <name evidence="5" type="ORF">DL89DRAFT_25332</name>
</gene>
<dbReference type="PANTHER" id="PTHR24276:SF98">
    <property type="entry name" value="FI18310P1-RELATED"/>
    <property type="match status" value="1"/>
</dbReference>
<evidence type="ECO:0000256" key="3">
    <source>
        <dbReference type="SAM" id="SignalP"/>
    </source>
</evidence>
<keyword evidence="3" id="KW-0732">Signal</keyword>
<comment type="caution">
    <text evidence="5">The sequence shown here is derived from an EMBL/GenBank/DDBJ whole genome shotgun (WGS) entry which is preliminary data.</text>
</comment>
<dbReference type="InterPro" id="IPR001254">
    <property type="entry name" value="Trypsin_dom"/>
</dbReference>
<evidence type="ECO:0000259" key="4">
    <source>
        <dbReference type="PROSITE" id="PS50240"/>
    </source>
</evidence>
<dbReference type="InterPro" id="IPR018114">
    <property type="entry name" value="TRYPSIN_HIS"/>
</dbReference>
<proteinExistence type="inferred from homology"/>
<dbReference type="FunFam" id="2.40.10.10:FF:000068">
    <property type="entry name" value="transmembrane protease serine 2"/>
    <property type="match status" value="1"/>
</dbReference>
<dbReference type="GeneID" id="63801836"/>
<dbReference type="RefSeq" id="XP_040748177.1">
    <property type="nucleotide sequence ID" value="XM_040885188.1"/>
</dbReference>
<dbReference type="AlphaFoldDB" id="A0A1Y1WNY4"/>
<keyword evidence="5" id="KW-0645">Protease</keyword>
<sequence>MHTLSILLALALPLTLALNEPRILGGQAALPGQYNATALVLVATSAKQTTVCGGTLISSRAVLTAAHCVQSLLGDNYEPEQFTVGVGQLSSEGFNLTHPYFVDKTIAHPSYSADIVSNDIGLILLNSSVPANVSTPMKIIKGYDWGARLVATGYGQTTNQKGSLATQLMAVELRLGNVTHCKSLNPHWKQDTQMCTDGTVGRDTCNADSGGPLMGQYNDAGDWGLVGVTSYGEEGKASSGGNMCGTEGGAGFYTYAAYYADWIAQNAGLERDKILVVNSTTVHPNATLMAEASEGSTVLAVASESLTSAAAAGPASGIAAVVAAAVHIAMCLALA</sequence>
<keyword evidence="2" id="KW-1015">Disulfide bond</keyword>
<dbReference type="SUPFAM" id="SSF50494">
    <property type="entry name" value="Trypsin-like serine proteases"/>
    <property type="match status" value="1"/>
</dbReference>
<dbReference type="EMBL" id="MCFD01000001">
    <property type="protein sequence ID" value="ORX74966.1"/>
    <property type="molecule type" value="Genomic_DNA"/>
</dbReference>
<organism evidence="5 6">
    <name type="scientific">Linderina pennispora</name>
    <dbReference type="NCBI Taxonomy" id="61395"/>
    <lineage>
        <taxon>Eukaryota</taxon>
        <taxon>Fungi</taxon>
        <taxon>Fungi incertae sedis</taxon>
        <taxon>Zoopagomycota</taxon>
        <taxon>Kickxellomycotina</taxon>
        <taxon>Kickxellomycetes</taxon>
        <taxon>Kickxellales</taxon>
        <taxon>Kickxellaceae</taxon>
        <taxon>Linderina</taxon>
    </lineage>
</organism>
<evidence type="ECO:0000313" key="5">
    <source>
        <dbReference type="EMBL" id="ORX74966.1"/>
    </source>
</evidence>
<dbReference type="PROSITE" id="PS50240">
    <property type="entry name" value="TRYPSIN_DOM"/>
    <property type="match status" value="1"/>
</dbReference>
<dbReference type="Gene3D" id="2.40.10.10">
    <property type="entry name" value="Trypsin-like serine proteases"/>
    <property type="match status" value="1"/>
</dbReference>
<dbReference type="CDD" id="cd00190">
    <property type="entry name" value="Tryp_SPc"/>
    <property type="match status" value="1"/>
</dbReference>
<dbReference type="OrthoDB" id="6380398at2759"/>